<dbReference type="KEGG" id="ccro:CMC5_031320"/>
<accession>A0A0K1EDN1</accession>
<reference evidence="1 2" key="1">
    <citation type="submission" date="2015-07" db="EMBL/GenBank/DDBJ databases">
        <title>Genome analysis of myxobacterium Chondromyces crocatus Cm c5 reveals a high potential for natural compound synthesis and the genetic basis for the loss of fruiting body formation.</title>
        <authorList>
            <person name="Zaburannyi N."/>
            <person name="Bunk B."/>
            <person name="Maier J."/>
            <person name="Overmann J."/>
            <person name="Mueller R."/>
        </authorList>
    </citation>
    <scope>NUCLEOTIDE SEQUENCE [LARGE SCALE GENOMIC DNA]</scope>
    <source>
        <strain evidence="1 2">Cm c5</strain>
    </source>
</reference>
<organism evidence="1 2">
    <name type="scientific">Chondromyces crocatus</name>
    <dbReference type="NCBI Taxonomy" id="52"/>
    <lineage>
        <taxon>Bacteria</taxon>
        <taxon>Pseudomonadati</taxon>
        <taxon>Myxococcota</taxon>
        <taxon>Polyangia</taxon>
        <taxon>Polyangiales</taxon>
        <taxon>Polyangiaceae</taxon>
        <taxon>Chondromyces</taxon>
    </lineage>
</organism>
<proteinExistence type="predicted"/>
<name>A0A0K1EDN1_CHOCO</name>
<sequence>MSPALEWLVIGGGVHGTHLSRVLSSVTGMGTVRVRVLDPQEHALATFWRVVRTGSG</sequence>
<evidence type="ECO:0000313" key="2">
    <source>
        <dbReference type="Proteomes" id="UP000067626"/>
    </source>
</evidence>
<dbReference type="Proteomes" id="UP000067626">
    <property type="component" value="Chromosome"/>
</dbReference>
<protein>
    <submittedName>
        <fullName evidence="1">Uncharacterized protein</fullName>
    </submittedName>
</protein>
<dbReference type="AlphaFoldDB" id="A0A0K1EDN1"/>
<keyword evidence="2" id="KW-1185">Reference proteome</keyword>
<dbReference type="EMBL" id="CP012159">
    <property type="protein sequence ID" value="AKT38985.1"/>
    <property type="molecule type" value="Genomic_DNA"/>
</dbReference>
<gene>
    <name evidence="1" type="ORF">CMC5_031320</name>
</gene>
<dbReference type="STRING" id="52.CMC5_031320"/>
<evidence type="ECO:0000313" key="1">
    <source>
        <dbReference type="EMBL" id="AKT38985.1"/>
    </source>
</evidence>
<dbReference type="RefSeq" id="WP_156338615.1">
    <property type="nucleotide sequence ID" value="NZ_CP012159.1"/>
</dbReference>
<dbReference type="OrthoDB" id="370110at2"/>